<organism evidence="5 6">
    <name type="scientific">Ideonella lacteola</name>
    <dbReference type="NCBI Taxonomy" id="2984193"/>
    <lineage>
        <taxon>Bacteria</taxon>
        <taxon>Pseudomonadati</taxon>
        <taxon>Pseudomonadota</taxon>
        <taxon>Betaproteobacteria</taxon>
        <taxon>Burkholderiales</taxon>
        <taxon>Sphaerotilaceae</taxon>
        <taxon>Ideonella</taxon>
    </lineage>
</organism>
<dbReference type="Proteomes" id="UP001371218">
    <property type="component" value="Unassembled WGS sequence"/>
</dbReference>
<dbReference type="InterPro" id="IPR052020">
    <property type="entry name" value="Cyclic_di-GMP/3'3'-cGAMP_PDE"/>
</dbReference>
<dbReference type="PROSITE" id="PS51832">
    <property type="entry name" value="HD_GYP"/>
    <property type="match status" value="1"/>
</dbReference>
<proteinExistence type="predicted"/>
<evidence type="ECO:0000256" key="2">
    <source>
        <dbReference type="SAM" id="Coils"/>
    </source>
</evidence>
<dbReference type="PANTHER" id="PTHR45228">
    <property type="entry name" value="CYCLIC DI-GMP PHOSPHODIESTERASE TM_0186-RELATED"/>
    <property type="match status" value="1"/>
</dbReference>
<evidence type="ECO:0000259" key="3">
    <source>
        <dbReference type="PROSITE" id="PS50110"/>
    </source>
</evidence>
<dbReference type="InterPro" id="IPR003607">
    <property type="entry name" value="HD/PDEase_dom"/>
</dbReference>
<reference evidence="5 6" key="1">
    <citation type="submission" date="2024-04" db="EMBL/GenBank/DDBJ databases">
        <title>Novel species of the genus Ideonella isolated from streams.</title>
        <authorList>
            <person name="Lu H."/>
        </authorList>
    </citation>
    <scope>NUCLEOTIDE SEQUENCE [LARGE SCALE GENOMIC DNA]</scope>
    <source>
        <strain evidence="5 6">DXS29W</strain>
    </source>
</reference>
<dbReference type="Pfam" id="PF00072">
    <property type="entry name" value="Response_reg"/>
    <property type="match status" value="1"/>
</dbReference>
<keyword evidence="6" id="KW-1185">Reference proteome</keyword>
<keyword evidence="1" id="KW-0597">Phosphoprotein</keyword>
<gene>
    <name evidence="5" type="ORF">AACH06_24735</name>
</gene>
<dbReference type="Gene3D" id="1.10.3210.10">
    <property type="entry name" value="Hypothetical protein af1432"/>
    <property type="match status" value="1"/>
</dbReference>
<dbReference type="EMBL" id="JBBUTG010000024">
    <property type="protein sequence ID" value="MEK8034043.1"/>
    <property type="molecule type" value="Genomic_DNA"/>
</dbReference>
<comment type="caution">
    <text evidence="5">The sequence shown here is derived from an EMBL/GenBank/DDBJ whole genome shotgun (WGS) entry which is preliminary data.</text>
</comment>
<keyword evidence="2" id="KW-0175">Coiled coil</keyword>
<dbReference type="PANTHER" id="PTHR45228:SF8">
    <property type="entry name" value="TWO-COMPONENT RESPONSE REGULATOR-RELATED"/>
    <property type="match status" value="1"/>
</dbReference>
<dbReference type="SUPFAM" id="SSF109604">
    <property type="entry name" value="HD-domain/PDEase-like"/>
    <property type="match status" value="1"/>
</dbReference>
<dbReference type="InterPro" id="IPR011006">
    <property type="entry name" value="CheY-like_superfamily"/>
</dbReference>
<evidence type="ECO:0000256" key="1">
    <source>
        <dbReference type="PROSITE-ProRule" id="PRU00169"/>
    </source>
</evidence>
<evidence type="ECO:0000313" key="6">
    <source>
        <dbReference type="Proteomes" id="UP001371218"/>
    </source>
</evidence>
<dbReference type="RefSeq" id="WP_341428467.1">
    <property type="nucleotide sequence ID" value="NZ_JBBUTG010000024.1"/>
</dbReference>
<feature type="modified residue" description="4-aspartylphosphate" evidence="1">
    <location>
        <position position="73"/>
    </location>
</feature>
<dbReference type="SMART" id="SM00471">
    <property type="entry name" value="HDc"/>
    <property type="match status" value="1"/>
</dbReference>
<dbReference type="InterPro" id="IPR037522">
    <property type="entry name" value="HD_GYP_dom"/>
</dbReference>
<dbReference type="SMART" id="SM00448">
    <property type="entry name" value="REC"/>
    <property type="match status" value="1"/>
</dbReference>
<dbReference type="CDD" id="cd00077">
    <property type="entry name" value="HDc"/>
    <property type="match status" value="1"/>
</dbReference>
<dbReference type="Pfam" id="PF13487">
    <property type="entry name" value="HD_5"/>
    <property type="match status" value="1"/>
</dbReference>
<feature type="domain" description="Response regulatory" evidence="3">
    <location>
        <begin position="24"/>
        <end position="139"/>
    </location>
</feature>
<dbReference type="PROSITE" id="PS50110">
    <property type="entry name" value="RESPONSE_REGULATORY"/>
    <property type="match status" value="1"/>
</dbReference>
<accession>A0ABU9BVQ3</accession>
<evidence type="ECO:0000313" key="5">
    <source>
        <dbReference type="EMBL" id="MEK8034043.1"/>
    </source>
</evidence>
<sequence>MSHDIAEAPPVEAVRNPTEAAPFTILLVDDESSVLHALRRVFRPMGCKVLLAGSGAEGLTLLEANPVDLVISDMRMPEMDGARFLELARDRRPDVVRILLTGYADIGSTIAAINRGEIHRYITKPWDDQDLMLVVRETLARRELERRNAELSELTRLQNRQLTELNRQLESRVAARTAELEQVNSMLGMAYEDLDRTFMTAVNVFSALLETREGSAGHARRVAALSRETAVKLGLTERDARDVYLGGLLHDVGKIGFPDRMMGRPVSAFSAEERARYNRHPVDGETALMPLPQLQAAAQIVRQHHERLDGRGFPDGLSGSDICMGARIVSVASDYDGLLNGTLSQAKYVHDRAAQLLRASAGTHYDAKVVEALIAVVEEQEAAANAGHLIDVRELRAGMVLARDLVSPKGAILLAAGYVFDDRIVRQVCEFADREQIRLGLYVRSD</sequence>
<dbReference type="CDD" id="cd17569">
    <property type="entry name" value="REC_HupR-like"/>
    <property type="match status" value="1"/>
</dbReference>
<dbReference type="SUPFAM" id="SSF52172">
    <property type="entry name" value="CheY-like"/>
    <property type="match status" value="1"/>
</dbReference>
<feature type="coiled-coil region" evidence="2">
    <location>
        <begin position="134"/>
        <end position="179"/>
    </location>
</feature>
<feature type="domain" description="HD-GYP" evidence="4">
    <location>
        <begin position="194"/>
        <end position="389"/>
    </location>
</feature>
<evidence type="ECO:0000259" key="4">
    <source>
        <dbReference type="PROSITE" id="PS51832"/>
    </source>
</evidence>
<dbReference type="Gene3D" id="3.40.50.2300">
    <property type="match status" value="1"/>
</dbReference>
<name>A0ABU9BVQ3_9BURK</name>
<dbReference type="InterPro" id="IPR001789">
    <property type="entry name" value="Sig_transdc_resp-reg_receiver"/>
</dbReference>
<protein>
    <submittedName>
        <fullName evidence="5">HD domain-containing phosphohydrolase</fullName>
    </submittedName>
</protein>